<feature type="compositionally biased region" description="Basic and acidic residues" evidence="1">
    <location>
        <begin position="90"/>
        <end position="101"/>
    </location>
</feature>
<proteinExistence type="predicted"/>
<accession>A0A9W8XAE1</accession>
<dbReference type="RefSeq" id="XP_056064816.1">
    <property type="nucleotide sequence ID" value="XM_056220829.1"/>
</dbReference>
<evidence type="ECO:0000313" key="3">
    <source>
        <dbReference type="Proteomes" id="UP001140513"/>
    </source>
</evidence>
<protein>
    <submittedName>
        <fullName evidence="2">Uncharacterized protein</fullName>
    </submittedName>
</protein>
<keyword evidence="3" id="KW-1185">Reference proteome</keyword>
<gene>
    <name evidence="2" type="ORF">N0V89_012104</name>
</gene>
<feature type="region of interest" description="Disordered" evidence="1">
    <location>
        <begin position="1"/>
        <end position="101"/>
    </location>
</feature>
<evidence type="ECO:0000313" key="2">
    <source>
        <dbReference type="EMBL" id="KAJ4344364.1"/>
    </source>
</evidence>
<dbReference type="AlphaFoldDB" id="A0A9W8XAE1"/>
<organism evidence="2 3">
    <name type="scientific">Didymosphaeria variabile</name>
    <dbReference type="NCBI Taxonomy" id="1932322"/>
    <lineage>
        <taxon>Eukaryota</taxon>
        <taxon>Fungi</taxon>
        <taxon>Dikarya</taxon>
        <taxon>Ascomycota</taxon>
        <taxon>Pezizomycotina</taxon>
        <taxon>Dothideomycetes</taxon>
        <taxon>Pleosporomycetidae</taxon>
        <taxon>Pleosporales</taxon>
        <taxon>Massarineae</taxon>
        <taxon>Didymosphaeriaceae</taxon>
        <taxon>Didymosphaeria</taxon>
    </lineage>
</organism>
<dbReference type="GeneID" id="80915634"/>
<sequence length="101" mass="11138">MSEKPHKEFEDYGYGVGRPTWSTVPFPKLGDQGQTLNETQPPQGAEESNHQQVGQTDTETRSEGPRLKRRKLETGPPSDVAGRAKGGLDQAERKADDVSME</sequence>
<dbReference type="Proteomes" id="UP001140513">
    <property type="component" value="Unassembled WGS sequence"/>
</dbReference>
<name>A0A9W8XAE1_9PLEO</name>
<evidence type="ECO:0000256" key="1">
    <source>
        <dbReference type="SAM" id="MobiDB-lite"/>
    </source>
</evidence>
<comment type="caution">
    <text evidence="2">The sequence shown here is derived from an EMBL/GenBank/DDBJ whole genome shotgun (WGS) entry which is preliminary data.</text>
</comment>
<feature type="compositionally biased region" description="Basic and acidic residues" evidence="1">
    <location>
        <begin position="1"/>
        <end position="10"/>
    </location>
</feature>
<feature type="compositionally biased region" description="Polar residues" evidence="1">
    <location>
        <begin position="32"/>
        <end position="42"/>
    </location>
</feature>
<dbReference type="EMBL" id="JAPEUX010000010">
    <property type="protein sequence ID" value="KAJ4344364.1"/>
    <property type="molecule type" value="Genomic_DNA"/>
</dbReference>
<reference evidence="2" key="1">
    <citation type="submission" date="2022-10" db="EMBL/GenBank/DDBJ databases">
        <title>Tapping the CABI collections for fungal endophytes: first genome assemblies for Collariella, Neodidymelliopsis, Ascochyta clinopodiicola, Didymella pomorum, Didymosphaeria variabile, Neocosmospora piperis and Neocucurbitaria cava.</title>
        <authorList>
            <person name="Hill R."/>
        </authorList>
    </citation>
    <scope>NUCLEOTIDE SEQUENCE</scope>
    <source>
        <strain evidence="2">IMI 356815</strain>
    </source>
</reference>